<dbReference type="PANTHER" id="PTHR43289:SF6">
    <property type="entry name" value="SERINE_THREONINE-PROTEIN KINASE NEKL-3"/>
    <property type="match status" value="1"/>
</dbReference>
<feature type="region of interest" description="Disordered" evidence="5">
    <location>
        <begin position="340"/>
        <end position="387"/>
    </location>
</feature>
<reference evidence="7 8" key="1">
    <citation type="submission" date="2018-06" db="EMBL/GenBank/DDBJ databases">
        <title>Lujinxingia sediminis gen. nov. sp. nov., a new facultative anaerobic member of the class Deltaproteobacteria, and proposal of Lujinxingaceae fam. nov.</title>
        <authorList>
            <person name="Guo L.-Y."/>
            <person name="Li C.-M."/>
            <person name="Wang S."/>
            <person name="Du Z.-J."/>
        </authorList>
    </citation>
    <scope>NUCLEOTIDE SEQUENCE [LARGE SCALE GENOMIC DNA]</scope>
    <source>
        <strain evidence="7 8">FA350</strain>
    </source>
</reference>
<sequence>MVSELSPQNELDQSPASSLMPGYLLAERYRLEEKLGSGAFGQVFAAEDTKLGRRVAIKILRANAANRDPDALARLRQEAEILDAIEHPNIVGVHAVEESPDGLFIVMELLEGKSIDQLLVAQGVAAPARVARAARQLLSALIASHAKGVLHRDLKPENIILVNSQDADAEQAKLLDFGIAKAQDTVYESDDDGVTLVKTRGGGFLGTPRYCAPEIVVGDPAEPSADIFSLGLVLAEWLTGKERINASKQNQALAILLRPEALDVSDCPENWQPWLAKMIAKAPFDRYPSAEVALAEFERLVEPSSADILGAAAALGADSSPDFVSDTADTCVRELPDFEEFKRPAANPPTPQIAAGQSLAPNSPPADISSTFARPPEPAPPEPPAKSTSIASALVATLGSFVLILLLIFLWQNLSG</sequence>
<dbReference type="InterPro" id="IPR008271">
    <property type="entry name" value="Ser/Thr_kinase_AS"/>
</dbReference>
<evidence type="ECO:0000256" key="3">
    <source>
        <dbReference type="ARBA" id="ARBA00022777"/>
    </source>
</evidence>
<dbReference type="InterPro" id="IPR011009">
    <property type="entry name" value="Kinase-like_dom_sf"/>
</dbReference>
<keyword evidence="4" id="KW-0067">ATP-binding</keyword>
<dbReference type="InterPro" id="IPR017441">
    <property type="entry name" value="Protein_kinase_ATP_BS"/>
</dbReference>
<dbReference type="PANTHER" id="PTHR43289">
    <property type="entry name" value="MITOGEN-ACTIVATED PROTEIN KINASE KINASE KINASE 20-RELATED"/>
    <property type="match status" value="1"/>
</dbReference>
<dbReference type="GO" id="GO:0005524">
    <property type="term" value="F:ATP binding"/>
    <property type="evidence" value="ECO:0007669"/>
    <property type="project" value="UniProtKB-UniRule"/>
</dbReference>
<evidence type="ECO:0000256" key="1">
    <source>
        <dbReference type="ARBA" id="ARBA00022679"/>
    </source>
</evidence>
<keyword evidence="1" id="KW-0808">Transferase</keyword>
<dbReference type="PROSITE" id="PS00108">
    <property type="entry name" value="PROTEIN_KINASE_ST"/>
    <property type="match status" value="1"/>
</dbReference>
<dbReference type="AlphaFoldDB" id="A0A2Z4FPZ9"/>
<dbReference type="PROSITE" id="PS00107">
    <property type="entry name" value="PROTEIN_KINASE_ATP"/>
    <property type="match status" value="1"/>
</dbReference>
<feature type="compositionally biased region" description="Pro residues" evidence="5">
    <location>
        <begin position="375"/>
        <end position="384"/>
    </location>
</feature>
<keyword evidence="3" id="KW-0418">Kinase</keyword>
<dbReference type="Proteomes" id="UP000249799">
    <property type="component" value="Chromosome"/>
</dbReference>
<evidence type="ECO:0000256" key="6">
    <source>
        <dbReference type="SAM" id="Phobius"/>
    </source>
</evidence>
<dbReference type="InterPro" id="IPR000719">
    <property type="entry name" value="Prot_kinase_dom"/>
</dbReference>
<evidence type="ECO:0000256" key="2">
    <source>
        <dbReference type="ARBA" id="ARBA00022741"/>
    </source>
</evidence>
<evidence type="ECO:0000256" key="5">
    <source>
        <dbReference type="SAM" id="MobiDB-lite"/>
    </source>
</evidence>
<organism evidence="7 8">
    <name type="scientific">Bradymonas sediminis</name>
    <dbReference type="NCBI Taxonomy" id="1548548"/>
    <lineage>
        <taxon>Bacteria</taxon>
        <taxon>Deltaproteobacteria</taxon>
        <taxon>Bradymonadales</taxon>
        <taxon>Bradymonadaceae</taxon>
        <taxon>Bradymonas</taxon>
    </lineage>
</organism>
<feature type="transmembrane region" description="Helical" evidence="6">
    <location>
        <begin position="390"/>
        <end position="411"/>
    </location>
</feature>
<evidence type="ECO:0000256" key="4">
    <source>
        <dbReference type="ARBA" id="ARBA00022840"/>
    </source>
</evidence>
<gene>
    <name evidence="7" type="ORF">DN745_17925</name>
</gene>
<dbReference type="Gene3D" id="1.10.510.10">
    <property type="entry name" value="Transferase(Phosphotransferase) domain 1"/>
    <property type="match status" value="1"/>
</dbReference>
<keyword evidence="8" id="KW-1185">Reference proteome</keyword>
<dbReference type="CDD" id="cd14014">
    <property type="entry name" value="STKc_PknB_like"/>
    <property type="match status" value="1"/>
</dbReference>
<keyword evidence="2" id="KW-0547">Nucleotide-binding</keyword>
<dbReference type="SUPFAM" id="SSF56112">
    <property type="entry name" value="Protein kinase-like (PK-like)"/>
    <property type="match status" value="1"/>
</dbReference>
<accession>A0A2Z4FPZ9</accession>
<evidence type="ECO:0000313" key="8">
    <source>
        <dbReference type="Proteomes" id="UP000249799"/>
    </source>
</evidence>
<proteinExistence type="predicted"/>
<protein>
    <submittedName>
        <fullName evidence="7">Uncharacterized protein</fullName>
    </submittedName>
</protein>
<dbReference type="Pfam" id="PF00069">
    <property type="entry name" value="Pkinase"/>
    <property type="match status" value="1"/>
</dbReference>
<name>A0A2Z4FPZ9_9DELT</name>
<dbReference type="RefSeq" id="WP_111337074.1">
    <property type="nucleotide sequence ID" value="NZ_CP030032.1"/>
</dbReference>
<dbReference type="EMBL" id="CP030032">
    <property type="protein sequence ID" value="AWV91107.1"/>
    <property type="molecule type" value="Genomic_DNA"/>
</dbReference>
<dbReference type="Gene3D" id="3.30.200.20">
    <property type="entry name" value="Phosphorylase Kinase, domain 1"/>
    <property type="match status" value="1"/>
</dbReference>
<dbReference type="GO" id="GO:0004674">
    <property type="term" value="F:protein serine/threonine kinase activity"/>
    <property type="evidence" value="ECO:0007669"/>
    <property type="project" value="TreeGrafter"/>
</dbReference>
<keyword evidence="6" id="KW-1133">Transmembrane helix</keyword>
<keyword evidence="6" id="KW-0472">Membrane</keyword>
<evidence type="ECO:0000313" key="7">
    <source>
        <dbReference type="EMBL" id="AWV91107.1"/>
    </source>
</evidence>
<keyword evidence="6" id="KW-0812">Transmembrane</keyword>
<dbReference type="OrthoDB" id="9801841at2"/>
<dbReference type="SMART" id="SM00220">
    <property type="entry name" value="S_TKc"/>
    <property type="match status" value="1"/>
</dbReference>
<dbReference type="PROSITE" id="PS50011">
    <property type="entry name" value="PROTEIN_KINASE_DOM"/>
    <property type="match status" value="1"/>
</dbReference>
<dbReference type="KEGG" id="bsed:DN745_17925"/>